<organism evidence="1 2">
    <name type="scientific">Cetraspora pellucida</name>
    <dbReference type="NCBI Taxonomy" id="1433469"/>
    <lineage>
        <taxon>Eukaryota</taxon>
        <taxon>Fungi</taxon>
        <taxon>Fungi incertae sedis</taxon>
        <taxon>Mucoromycota</taxon>
        <taxon>Glomeromycotina</taxon>
        <taxon>Glomeromycetes</taxon>
        <taxon>Diversisporales</taxon>
        <taxon>Gigasporaceae</taxon>
        <taxon>Cetraspora</taxon>
    </lineage>
</organism>
<sequence length="84" mass="9461">NDQQVKDFQLEVQDENQQNNNVIASSNYLYIENASISNDEISSNEISDDEVSEVSDEVSEVSDEVSEVSDKTSTTKKEKQLQTQ</sequence>
<protein>
    <submittedName>
        <fullName evidence="1">9399_t:CDS:1</fullName>
    </submittedName>
</protein>
<proteinExistence type="predicted"/>
<evidence type="ECO:0000313" key="2">
    <source>
        <dbReference type="Proteomes" id="UP000789366"/>
    </source>
</evidence>
<feature type="non-terminal residue" evidence="1">
    <location>
        <position position="1"/>
    </location>
</feature>
<dbReference type="Proteomes" id="UP000789366">
    <property type="component" value="Unassembled WGS sequence"/>
</dbReference>
<evidence type="ECO:0000313" key="1">
    <source>
        <dbReference type="EMBL" id="CAG8574274.1"/>
    </source>
</evidence>
<dbReference type="EMBL" id="CAJVPW010006875">
    <property type="protein sequence ID" value="CAG8574274.1"/>
    <property type="molecule type" value="Genomic_DNA"/>
</dbReference>
<gene>
    <name evidence="1" type="ORF">SPELUC_LOCUS6112</name>
</gene>
<name>A0ACA9M756_9GLOM</name>
<keyword evidence="2" id="KW-1185">Reference proteome</keyword>
<accession>A0ACA9M756</accession>
<reference evidence="1" key="1">
    <citation type="submission" date="2021-06" db="EMBL/GenBank/DDBJ databases">
        <authorList>
            <person name="Kallberg Y."/>
            <person name="Tangrot J."/>
            <person name="Rosling A."/>
        </authorList>
    </citation>
    <scope>NUCLEOTIDE SEQUENCE</scope>
    <source>
        <strain evidence="1">28 12/20/2015</strain>
    </source>
</reference>
<comment type="caution">
    <text evidence="1">The sequence shown here is derived from an EMBL/GenBank/DDBJ whole genome shotgun (WGS) entry which is preliminary data.</text>
</comment>